<feature type="compositionally biased region" description="Acidic residues" evidence="1">
    <location>
        <begin position="494"/>
        <end position="508"/>
    </location>
</feature>
<feature type="compositionally biased region" description="Polar residues" evidence="1">
    <location>
        <begin position="790"/>
        <end position="801"/>
    </location>
</feature>
<keyword evidence="3" id="KW-1185">Reference proteome</keyword>
<feature type="region of interest" description="Disordered" evidence="1">
    <location>
        <begin position="324"/>
        <end position="367"/>
    </location>
</feature>
<feature type="compositionally biased region" description="Basic residues" evidence="1">
    <location>
        <begin position="396"/>
        <end position="405"/>
    </location>
</feature>
<dbReference type="OrthoDB" id="2386201at2759"/>
<evidence type="ECO:0000256" key="1">
    <source>
        <dbReference type="SAM" id="MobiDB-lite"/>
    </source>
</evidence>
<feature type="compositionally biased region" description="Low complexity" evidence="1">
    <location>
        <begin position="213"/>
        <end position="226"/>
    </location>
</feature>
<dbReference type="PANTHER" id="PTHR28122">
    <property type="entry name" value="E3 UBIQUITIN-PROTEIN LIGASE SUBSTRATE RECEPTOR MMS22"/>
    <property type="match status" value="1"/>
</dbReference>
<feature type="region of interest" description="Disordered" evidence="1">
    <location>
        <begin position="82"/>
        <end position="147"/>
    </location>
</feature>
<feature type="region of interest" description="Disordered" evidence="1">
    <location>
        <begin position="392"/>
        <end position="594"/>
    </location>
</feature>
<dbReference type="GO" id="GO:0035361">
    <property type="term" value="C:Cul8-RING ubiquitin ligase complex"/>
    <property type="evidence" value="ECO:0007669"/>
    <property type="project" value="TreeGrafter"/>
</dbReference>
<feature type="compositionally biased region" description="Pro residues" evidence="1">
    <location>
        <begin position="256"/>
        <end position="267"/>
    </location>
</feature>
<evidence type="ECO:0000313" key="3">
    <source>
        <dbReference type="Proteomes" id="UP000189580"/>
    </source>
</evidence>
<dbReference type="PANTHER" id="PTHR28122:SF1">
    <property type="entry name" value="E3 UBIQUITIN-PROTEIN LIGASE SUBSTRATE RECEPTOR MMS22"/>
    <property type="match status" value="1"/>
</dbReference>
<accession>A0A167EYV1</accession>
<feature type="compositionally biased region" description="Basic residues" evidence="1">
    <location>
        <begin position="568"/>
        <end position="579"/>
    </location>
</feature>
<dbReference type="EMBL" id="CP014503">
    <property type="protein sequence ID" value="ANB14621.1"/>
    <property type="molecule type" value="Genomic_DNA"/>
</dbReference>
<evidence type="ECO:0000313" key="2">
    <source>
        <dbReference type="EMBL" id="ANB14621.1"/>
    </source>
</evidence>
<feature type="region of interest" description="Disordered" evidence="1">
    <location>
        <begin position="671"/>
        <end position="713"/>
    </location>
</feature>
<feature type="compositionally biased region" description="Acidic residues" evidence="1">
    <location>
        <begin position="356"/>
        <end position="367"/>
    </location>
</feature>
<proteinExistence type="predicted"/>
<sequence>MPLEDGYISDSEGSLYDEVITRSLTAYEPPDYELDHNSRIPLTNEVQSENQRLNADVQQQSDLLLEELSGNGFESGANIELARKPQSSRESATQNKIDLPPGSQEDREQPQLPIIPDSSITTTISAESSTSDGLSTEHPHTAQTSLEENEIVNAVAIVEARSGRSLRQRTVLQLHPYTLEYELYRRSLKSRGIRPVVVPSQGKSSGPDPQLPQNSSSQQETPSQSQLYPESMGDDMNSEDIAYEENNETFGTTFSSPPPSSPIPPVSLPSKTTKGRAAKLKALDPDEHLYANAFSQGSSAASSEDEAIDRILLAKQRRRRQLFKTIARPETESHSRPNSGTDSADSSKFNSSSDSGESDSESEPELASEIELLKKKVRGVLPPSFITIDYTLQHQNKNKTNKKKTNSSTENNHKGVARKKIGNSTQRPLSPAPFGFTSSRTASPPAYTRTTPKAPSLTPPVLASPIRTDSVDNNHRPILISSDDDFGLPGQFEPLDDLVDPSDMEDDHIDTMNGPSKGGSSRNPQTRPRKRLAQSTIDGNSKDTRYKHKRPRGSVRHTNHQTRITGKSTKRRPQGHHNSKVTAEARQSQNSTTQQMSIVDLIDNSTSTERNNMPRFSLIAQRSALLKAHEQRLDSPTHKYIVINDGDESHPELKTLKRWKRGRLRQTNKLGSYSNVRQHHQSVRSDNNYRTAPTSVRERKEQSKPRRKLPTQLLTKKNPSLSVVSRGNSYYQSKSPQFRTTIIEIESGEYSVAKPMNSVRPKQYPALSPLQSISPGMRPMYPLRHENLPRTHSNSSLSFASSRPEVENNRVTREYKSKKQILRPPQRRTEYDDTQLVGDMDHLQPITSLVGAPHLSSMDAVPNRPFQGRRFYSYQFDVQPFAHDVVFATDTIVYNCVVQRPLGSKRDAIFLGNGIGLVEAKVEDHGLRIPKISEAYNRFHIWIEDCLSPEVASKDYSLDVYEFFLFVLPLVSDGNSPSYDQDFVKELSRLTLGLVADILDVWSRPFANTKMSTASSEFAQLTFTTASLCLLLLHRLKDLLKTDPTTMYSHSNAIRNLGGKLVQLIVSNFLPEVSNIMRSHRSTSNRVITRTSYILEIIYIAIHVLDNEVKGDGFYDMLNSVITLPQLLRNPEDLDSVERVWHSVFIFSAVYKLPKLTLQSNWKLVNILQGLTLTTFDSPGQQTLAIPYQRVFLVRCLKLATDWKWENNPALCISIYKFFAGRRFSNIEPSVPSGLSPFLSNGNFTEVVTTDSAYNIFLKLVAWTICFFQGDDNRLRKFIGILTPLNGRLYPMSSGLKVTDLDALGNQYSLLLVQFKYGRPSTRPTIDHFRSFIVLEQSHILARNLSLEAWFVVTKLLLEQDMDLDDTMKWFAEIVDSALKDTRKTGRYTSNLERELDYQNVVTYQKFFEKAVVSIDKLVSNQAVISKSRQWMNLLTPCKYRQIP</sequence>
<gene>
    <name evidence="2" type="primary">mus7</name>
    <name evidence="2" type="ORF">AWJ20_2226</name>
</gene>
<feature type="compositionally biased region" description="Low complexity" evidence="1">
    <location>
        <begin position="114"/>
        <end position="131"/>
    </location>
</feature>
<organism evidence="2 3">
    <name type="scientific">Sugiyamaella lignohabitans</name>
    <dbReference type="NCBI Taxonomy" id="796027"/>
    <lineage>
        <taxon>Eukaryota</taxon>
        <taxon>Fungi</taxon>
        <taxon>Dikarya</taxon>
        <taxon>Ascomycota</taxon>
        <taxon>Saccharomycotina</taxon>
        <taxon>Dipodascomycetes</taxon>
        <taxon>Dipodascales</taxon>
        <taxon>Trichomonascaceae</taxon>
        <taxon>Sugiyamaella</taxon>
    </lineage>
</organism>
<dbReference type="GO" id="GO:0000724">
    <property type="term" value="P:double-strand break repair via homologous recombination"/>
    <property type="evidence" value="ECO:0007669"/>
    <property type="project" value="TreeGrafter"/>
</dbReference>
<dbReference type="GO" id="GO:0005634">
    <property type="term" value="C:nucleus"/>
    <property type="evidence" value="ECO:0007669"/>
    <property type="project" value="InterPro"/>
</dbReference>
<feature type="region of interest" description="Disordered" evidence="1">
    <location>
        <begin position="249"/>
        <end position="277"/>
    </location>
</feature>
<dbReference type="Proteomes" id="UP000189580">
    <property type="component" value="Chromosome b"/>
</dbReference>
<feature type="compositionally biased region" description="Polar residues" evidence="1">
    <location>
        <begin position="585"/>
        <end position="594"/>
    </location>
</feature>
<dbReference type="Pfam" id="PF09462">
    <property type="entry name" value="Mus7"/>
    <property type="match status" value="1"/>
</dbReference>
<feature type="compositionally biased region" description="Basic residues" evidence="1">
    <location>
        <begin position="545"/>
        <end position="560"/>
    </location>
</feature>
<dbReference type="InterPro" id="IPR019021">
    <property type="entry name" value="Mms22"/>
</dbReference>
<feature type="region of interest" description="Disordered" evidence="1">
    <location>
        <begin position="197"/>
        <end position="237"/>
    </location>
</feature>
<feature type="compositionally biased region" description="Polar residues" evidence="1">
    <location>
        <begin position="684"/>
        <end position="694"/>
    </location>
</feature>
<dbReference type="GO" id="GO:0031297">
    <property type="term" value="P:replication fork processing"/>
    <property type="evidence" value="ECO:0007669"/>
    <property type="project" value="InterPro"/>
</dbReference>
<feature type="compositionally biased region" description="Low complexity" evidence="1">
    <location>
        <begin position="342"/>
        <end position="355"/>
    </location>
</feature>
<dbReference type="KEGG" id="slb:AWJ20_2226"/>
<dbReference type="GeneID" id="30034114"/>
<reference evidence="2 3" key="1">
    <citation type="submission" date="2016-02" db="EMBL/GenBank/DDBJ databases">
        <title>Complete genome sequence and transcriptome regulation of the pentose utilising yeast Sugiyamaella lignohabitans.</title>
        <authorList>
            <person name="Bellasio M."/>
            <person name="Peymann A."/>
            <person name="Valli M."/>
            <person name="Sipitzky M."/>
            <person name="Graf A."/>
            <person name="Sauer M."/>
            <person name="Marx H."/>
            <person name="Mattanovich D."/>
        </authorList>
    </citation>
    <scope>NUCLEOTIDE SEQUENCE [LARGE SCALE GENOMIC DNA]</scope>
    <source>
        <strain evidence="2 3">CBS 10342</strain>
    </source>
</reference>
<feature type="compositionally biased region" description="Polar residues" evidence="1">
    <location>
        <begin position="436"/>
        <end position="453"/>
    </location>
</feature>
<feature type="region of interest" description="Disordered" evidence="1">
    <location>
        <begin position="27"/>
        <end position="58"/>
    </location>
</feature>
<feature type="region of interest" description="Disordered" evidence="1">
    <location>
        <begin position="790"/>
        <end position="810"/>
    </location>
</feature>
<feature type="compositionally biased region" description="Polar residues" evidence="1">
    <location>
        <begin position="40"/>
        <end position="58"/>
    </location>
</feature>
<name>A0A167EYV1_9ASCO</name>
<protein>
    <submittedName>
        <fullName evidence="2">DNA repair protein Mus7/Mms22</fullName>
    </submittedName>
</protein>
<dbReference type="RefSeq" id="XP_018737098.1">
    <property type="nucleotide sequence ID" value="XM_018879156.1"/>
</dbReference>